<gene>
    <name evidence="2" type="ORF">JCM19239_6542</name>
</gene>
<dbReference type="InterPro" id="IPR007372">
    <property type="entry name" value="Lipid/polyisoprenoid-bd_YceI"/>
</dbReference>
<accession>A0ABQ0JRD4</accession>
<name>A0ABQ0JRD4_9VIBR</name>
<evidence type="ECO:0000259" key="1">
    <source>
        <dbReference type="Pfam" id="PF04264"/>
    </source>
</evidence>
<comment type="caution">
    <text evidence="2">The sequence shown here is derived from an EMBL/GenBank/DDBJ whole genome shotgun (WGS) entry which is preliminary data.</text>
</comment>
<evidence type="ECO:0000313" key="2">
    <source>
        <dbReference type="EMBL" id="GAL31323.1"/>
    </source>
</evidence>
<dbReference type="Pfam" id="PF04264">
    <property type="entry name" value="YceI"/>
    <property type="match status" value="1"/>
</dbReference>
<dbReference type="SUPFAM" id="SSF101874">
    <property type="entry name" value="YceI-like"/>
    <property type="match status" value="1"/>
</dbReference>
<sequence length="143" mass="15497">MTGTISDDGKATLVIDLASVETNIPIRNERMQTMLFNVADFAKATVSTVVDMSELDNSDIGGIYSIVNDVTVDLHGKQKTYPTKLTVMKMSEDKVVIVSTDPMIIQAADFGLDVGIEKLREVAGLPSIATSVPLTFVLVYNQK</sequence>
<organism evidence="2 3">
    <name type="scientific">Vibrio variabilis</name>
    <dbReference type="NCBI Taxonomy" id="990271"/>
    <lineage>
        <taxon>Bacteria</taxon>
        <taxon>Pseudomonadati</taxon>
        <taxon>Pseudomonadota</taxon>
        <taxon>Gammaproteobacteria</taxon>
        <taxon>Vibrionales</taxon>
        <taxon>Vibrionaceae</taxon>
        <taxon>Vibrio</taxon>
    </lineage>
</organism>
<evidence type="ECO:0000313" key="3">
    <source>
        <dbReference type="Proteomes" id="UP000029223"/>
    </source>
</evidence>
<keyword evidence="3" id="KW-1185">Reference proteome</keyword>
<protein>
    <recommendedName>
        <fullName evidence="1">Lipid/polyisoprenoid-binding YceI-like domain-containing protein</fullName>
    </recommendedName>
</protein>
<reference evidence="3" key="1">
    <citation type="submission" date="2014-09" db="EMBL/GenBank/DDBJ databases">
        <title>Vibrio variabilis JCM 19239. (C206) whole genome shotgun sequence.</title>
        <authorList>
            <person name="Sawabe T."/>
            <person name="Meirelles P."/>
            <person name="Nakanishi M."/>
            <person name="Sayaka M."/>
            <person name="Hattori M."/>
            <person name="Ohkuma M."/>
        </authorList>
    </citation>
    <scope>NUCLEOTIDE SEQUENCE [LARGE SCALE GENOMIC DNA]</scope>
    <source>
        <strain evidence="3">JCM 19239</strain>
    </source>
</reference>
<proteinExistence type="predicted"/>
<dbReference type="Gene3D" id="2.40.128.110">
    <property type="entry name" value="Lipid/polyisoprenoid-binding, YceI-like"/>
    <property type="match status" value="1"/>
</dbReference>
<feature type="domain" description="Lipid/polyisoprenoid-binding YceI-like" evidence="1">
    <location>
        <begin position="6"/>
        <end position="139"/>
    </location>
</feature>
<dbReference type="Proteomes" id="UP000029223">
    <property type="component" value="Unassembled WGS sequence"/>
</dbReference>
<dbReference type="InterPro" id="IPR036761">
    <property type="entry name" value="TTHA0802/YceI-like_sf"/>
</dbReference>
<dbReference type="EMBL" id="BBMS01000149">
    <property type="protein sequence ID" value="GAL31323.1"/>
    <property type="molecule type" value="Genomic_DNA"/>
</dbReference>